<dbReference type="AlphaFoldDB" id="A0A9X2X879"/>
<dbReference type="Pfam" id="PF19300">
    <property type="entry name" value="BPD_transp_1_N"/>
    <property type="match status" value="1"/>
</dbReference>
<protein>
    <submittedName>
        <fullName evidence="9">ABC transporter permease</fullName>
    </submittedName>
</protein>
<dbReference type="InterPro" id="IPR045621">
    <property type="entry name" value="BPD_transp_1_N"/>
</dbReference>
<evidence type="ECO:0000256" key="1">
    <source>
        <dbReference type="ARBA" id="ARBA00004651"/>
    </source>
</evidence>
<comment type="subcellular location">
    <subcellularLocation>
        <location evidence="1 7">Cell membrane</location>
        <topology evidence="1 7">Multi-pass membrane protein</topology>
    </subcellularLocation>
</comment>
<evidence type="ECO:0000313" key="10">
    <source>
        <dbReference type="Proteomes" id="UP001149009"/>
    </source>
</evidence>
<organism evidence="9 10">
    <name type="scientific">Chelativorans petroleitrophicus</name>
    <dbReference type="NCBI Taxonomy" id="2975484"/>
    <lineage>
        <taxon>Bacteria</taxon>
        <taxon>Pseudomonadati</taxon>
        <taxon>Pseudomonadota</taxon>
        <taxon>Alphaproteobacteria</taxon>
        <taxon>Hyphomicrobiales</taxon>
        <taxon>Phyllobacteriaceae</taxon>
        <taxon>Chelativorans</taxon>
    </lineage>
</organism>
<feature type="domain" description="ABC transmembrane type-1" evidence="8">
    <location>
        <begin position="95"/>
        <end position="301"/>
    </location>
</feature>
<keyword evidence="3" id="KW-1003">Cell membrane</keyword>
<evidence type="ECO:0000259" key="8">
    <source>
        <dbReference type="PROSITE" id="PS50928"/>
    </source>
</evidence>
<dbReference type="PANTHER" id="PTHR43163:SF6">
    <property type="entry name" value="DIPEPTIDE TRANSPORT SYSTEM PERMEASE PROTEIN DPPB-RELATED"/>
    <property type="match status" value="1"/>
</dbReference>
<evidence type="ECO:0000256" key="4">
    <source>
        <dbReference type="ARBA" id="ARBA00022692"/>
    </source>
</evidence>
<dbReference type="GO" id="GO:0071916">
    <property type="term" value="F:dipeptide transmembrane transporter activity"/>
    <property type="evidence" value="ECO:0007669"/>
    <property type="project" value="TreeGrafter"/>
</dbReference>
<dbReference type="PANTHER" id="PTHR43163">
    <property type="entry name" value="DIPEPTIDE TRANSPORT SYSTEM PERMEASE PROTEIN DPPB-RELATED"/>
    <property type="match status" value="1"/>
</dbReference>
<keyword evidence="5 7" id="KW-1133">Transmembrane helix</keyword>
<feature type="transmembrane region" description="Helical" evidence="7">
    <location>
        <begin position="238"/>
        <end position="260"/>
    </location>
</feature>
<dbReference type="Gene3D" id="1.10.3720.10">
    <property type="entry name" value="MetI-like"/>
    <property type="match status" value="1"/>
</dbReference>
<feature type="transmembrane region" description="Helical" evidence="7">
    <location>
        <begin position="179"/>
        <end position="200"/>
    </location>
</feature>
<dbReference type="EMBL" id="JAODNV010000005">
    <property type="protein sequence ID" value="MCT8989552.1"/>
    <property type="molecule type" value="Genomic_DNA"/>
</dbReference>
<evidence type="ECO:0000313" key="9">
    <source>
        <dbReference type="EMBL" id="MCT8989552.1"/>
    </source>
</evidence>
<feature type="transmembrane region" description="Helical" evidence="7">
    <location>
        <begin position="288"/>
        <end position="310"/>
    </location>
</feature>
<dbReference type="RefSeq" id="WP_261514359.1">
    <property type="nucleotide sequence ID" value="NZ_JAODNV010000005.1"/>
</dbReference>
<feature type="transmembrane region" description="Helical" evidence="7">
    <location>
        <begin position="95"/>
        <end position="119"/>
    </location>
</feature>
<accession>A0A9X2X879</accession>
<keyword evidence="4 7" id="KW-0812">Transmembrane</keyword>
<sequence>MTAFLAKRLAVGLITLLAASVIVFSVLEILPGDPARIMLGMNASPDALEALRIEMGLDRPILARYLDWLAGMATGDFGRSYTYSSPVLDLVWERLAVSLPLAVFALSLSTLIAIPVGVFSASRRGSAADTITMGAAQVGVAIPNFWFALLLVYVFSVGLRLLPAGGFPGWGESWAQHWQAFKALILPAVALALPQAAILARVTRSAMVEVLGEDYIRTARAKGLPRTQVLWRHALRNAMIPVLTIMGLQLAFLLAGTIIIENVFYLPGLGRLIFQAISQRDLIVVEGVVMLLVASVILINFAVDICYAIVDPRLRAGR</sequence>
<dbReference type="PROSITE" id="PS50928">
    <property type="entry name" value="ABC_TM1"/>
    <property type="match status" value="1"/>
</dbReference>
<name>A0A9X2X879_9HYPH</name>
<feature type="transmembrane region" description="Helical" evidence="7">
    <location>
        <begin position="140"/>
        <end position="159"/>
    </location>
</feature>
<dbReference type="Pfam" id="PF00528">
    <property type="entry name" value="BPD_transp_1"/>
    <property type="match status" value="1"/>
</dbReference>
<dbReference type="Proteomes" id="UP001149009">
    <property type="component" value="Unassembled WGS sequence"/>
</dbReference>
<reference evidence="9" key="1">
    <citation type="submission" date="2022-08" db="EMBL/GenBank/DDBJ databases">
        <title>Chelativorans sichuanense sp. nov., a paraffin oil-degrading bacterium isolated from a mixture of oil-based drill cuttings and paddy soil.</title>
        <authorList>
            <person name="Yu J."/>
            <person name="Liu H."/>
            <person name="Chen Q."/>
        </authorList>
    </citation>
    <scope>NUCLEOTIDE SEQUENCE</scope>
    <source>
        <strain evidence="9">SCAU 2101</strain>
    </source>
</reference>
<dbReference type="InterPro" id="IPR035906">
    <property type="entry name" value="MetI-like_sf"/>
</dbReference>
<keyword evidence="10" id="KW-1185">Reference proteome</keyword>
<evidence type="ECO:0000256" key="3">
    <source>
        <dbReference type="ARBA" id="ARBA00022475"/>
    </source>
</evidence>
<dbReference type="GO" id="GO:0005886">
    <property type="term" value="C:plasma membrane"/>
    <property type="evidence" value="ECO:0007669"/>
    <property type="project" value="UniProtKB-SubCell"/>
</dbReference>
<dbReference type="SUPFAM" id="SSF161098">
    <property type="entry name" value="MetI-like"/>
    <property type="match status" value="1"/>
</dbReference>
<evidence type="ECO:0000256" key="7">
    <source>
        <dbReference type="RuleBase" id="RU363032"/>
    </source>
</evidence>
<keyword evidence="2 7" id="KW-0813">Transport</keyword>
<comment type="similarity">
    <text evidence="7">Belongs to the binding-protein-dependent transport system permease family.</text>
</comment>
<gene>
    <name evidence="9" type="ORF">NYR54_04470</name>
</gene>
<evidence type="ECO:0000256" key="6">
    <source>
        <dbReference type="ARBA" id="ARBA00023136"/>
    </source>
</evidence>
<comment type="caution">
    <text evidence="9">The sequence shown here is derived from an EMBL/GenBank/DDBJ whole genome shotgun (WGS) entry which is preliminary data.</text>
</comment>
<keyword evidence="6 7" id="KW-0472">Membrane</keyword>
<evidence type="ECO:0000256" key="5">
    <source>
        <dbReference type="ARBA" id="ARBA00022989"/>
    </source>
</evidence>
<dbReference type="CDD" id="cd06261">
    <property type="entry name" value="TM_PBP2"/>
    <property type="match status" value="1"/>
</dbReference>
<evidence type="ECO:0000256" key="2">
    <source>
        <dbReference type="ARBA" id="ARBA00022448"/>
    </source>
</evidence>
<proteinExistence type="inferred from homology"/>
<dbReference type="InterPro" id="IPR000515">
    <property type="entry name" value="MetI-like"/>
</dbReference>